<dbReference type="GO" id="GO:0032259">
    <property type="term" value="P:methylation"/>
    <property type="evidence" value="ECO:0007669"/>
    <property type="project" value="UniProtKB-KW"/>
</dbReference>
<dbReference type="CDD" id="cd02440">
    <property type="entry name" value="AdoMet_MTases"/>
    <property type="match status" value="1"/>
</dbReference>
<evidence type="ECO:0000259" key="3">
    <source>
        <dbReference type="Pfam" id="PF05175"/>
    </source>
</evidence>
<evidence type="ECO:0000256" key="1">
    <source>
        <dbReference type="ARBA" id="ARBA00022603"/>
    </source>
</evidence>
<dbReference type="InterPro" id="IPR007848">
    <property type="entry name" value="Small_mtfrase_dom"/>
</dbReference>
<dbReference type="Pfam" id="PF05175">
    <property type="entry name" value="MTS"/>
    <property type="match status" value="1"/>
</dbReference>
<dbReference type="GO" id="GO:0008757">
    <property type="term" value="F:S-adenosylmethionine-dependent methyltransferase activity"/>
    <property type="evidence" value="ECO:0007669"/>
    <property type="project" value="InterPro"/>
</dbReference>
<reference evidence="4 5" key="1">
    <citation type="journal article" date="2016" name="Nat. Commun.">
        <title>Thousands of microbial genomes shed light on interconnected biogeochemical processes in an aquifer system.</title>
        <authorList>
            <person name="Anantharaman K."/>
            <person name="Brown C.T."/>
            <person name="Hug L.A."/>
            <person name="Sharon I."/>
            <person name="Castelle C.J."/>
            <person name="Probst A.J."/>
            <person name="Thomas B.C."/>
            <person name="Singh A."/>
            <person name="Wilkins M.J."/>
            <person name="Karaoz U."/>
            <person name="Brodie E.L."/>
            <person name="Williams K.H."/>
            <person name="Hubbard S.S."/>
            <person name="Banfield J.F."/>
        </authorList>
    </citation>
    <scope>NUCLEOTIDE SEQUENCE [LARGE SCALE GENOMIC DNA]</scope>
</reference>
<organism evidence="4 5">
    <name type="scientific">candidate division WWE3 bacterium RIFOXYA2_FULL_46_9</name>
    <dbReference type="NCBI Taxonomy" id="1802636"/>
    <lineage>
        <taxon>Bacteria</taxon>
        <taxon>Katanobacteria</taxon>
    </lineage>
</organism>
<proteinExistence type="predicted"/>
<feature type="domain" description="Methyltransferase small" evidence="3">
    <location>
        <begin position="226"/>
        <end position="367"/>
    </location>
</feature>
<sequence length="399" mass="44921">MKHYDDEDGLESIYTEDLPGSQSGIVLYTKTSGNQILRKFRKEFPVFYHAIKALRDESPFIQAESILVRESGMGLLIPLLALENKKVFFRVSVWSAGDTVLERNMERNYLSHMYSLHVEGSKIKGYGDIAILVQERFLDQRSLEIEILQLLMHCSTGILYVCSHKKMGVVTLLEKLSEKYPMKVEVKGRGGGGSRVIKVTRLGELPTDPILRGEGVSYYVRRRKIVFTTFGSVFSPKRIDAGTDALIKYVLHHETRVLPFSLYDLGCGYGAIGISMAKAYPLVDVTMTDIDAKAIELANINVARAGVASRTKVVLSDGASMVKNLQFDLILSNPPLHLDRKNLIQLVLGARRRLKKNGRMLLVVEDSRVDELREIFFDRGVYLKIAQKSSNYAILEVTK</sequence>
<dbReference type="Gene3D" id="3.40.50.150">
    <property type="entry name" value="Vaccinia Virus protein VP39"/>
    <property type="match status" value="1"/>
</dbReference>
<comment type="caution">
    <text evidence="4">The sequence shown here is derived from an EMBL/GenBank/DDBJ whole genome shotgun (WGS) entry which is preliminary data.</text>
</comment>
<evidence type="ECO:0000256" key="2">
    <source>
        <dbReference type="ARBA" id="ARBA00022679"/>
    </source>
</evidence>
<dbReference type="Proteomes" id="UP000176614">
    <property type="component" value="Unassembled WGS sequence"/>
</dbReference>
<dbReference type="PANTHER" id="PTHR47816:SF4">
    <property type="entry name" value="RIBOSOMAL RNA SMALL SUBUNIT METHYLTRANSFERASE C"/>
    <property type="match status" value="1"/>
</dbReference>
<dbReference type="SUPFAM" id="SSF53335">
    <property type="entry name" value="S-adenosyl-L-methionine-dependent methyltransferases"/>
    <property type="match status" value="1"/>
</dbReference>
<dbReference type="PANTHER" id="PTHR47816">
    <property type="entry name" value="RIBOSOMAL RNA SMALL SUBUNIT METHYLTRANSFERASE C"/>
    <property type="match status" value="1"/>
</dbReference>
<gene>
    <name evidence="4" type="ORF">A2264_04595</name>
</gene>
<accession>A0A1F4W2I2</accession>
<protein>
    <recommendedName>
        <fullName evidence="3">Methyltransferase small domain-containing protein</fullName>
    </recommendedName>
</protein>
<name>A0A1F4W2I2_UNCKA</name>
<dbReference type="InterPro" id="IPR046977">
    <property type="entry name" value="RsmC/RlmG"/>
</dbReference>
<evidence type="ECO:0000313" key="5">
    <source>
        <dbReference type="Proteomes" id="UP000176614"/>
    </source>
</evidence>
<keyword evidence="2" id="KW-0808">Transferase</keyword>
<dbReference type="EMBL" id="MEVT01000005">
    <property type="protein sequence ID" value="OGC63617.1"/>
    <property type="molecule type" value="Genomic_DNA"/>
</dbReference>
<keyword evidence="1" id="KW-0489">Methyltransferase</keyword>
<dbReference type="AlphaFoldDB" id="A0A1F4W2I2"/>
<evidence type="ECO:0000313" key="4">
    <source>
        <dbReference type="EMBL" id="OGC63617.1"/>
    </source>
</evidence>
<dbReference type="InterPro" id="IPR029063">
    <property type="entry name" value="SAM-dependent_MTases_sf"/>
</dbReference>